<evidence type="ECO:0000256" key="1">
    <source>
        <dbReference type="SAM" id="MobiDB-lite"/>
    </source>
</evidence>
<protein>
    <submittedName>
        <fullName evidence="4">SERTA domain-containing protein 2</fullName>
    </submittedName>
</protein>
<sequence>MGQRDIVSFETSMKRKNGIHTASMCRLDVDSAVKKEVDEPGGGDVLSSPRYMLGRGVKRKLSDCDDPALGLPYPQQRQLVLDLCLDKLQSCQRRAEPSLHRSVLLANTLRQIQQEMRQEGGTTLPSATLAPSLPHAPTPRHVPDLPPVSLDCPPLLSTLDFSASASVSLNKEEEELGRTESETLGPAPSDDDSRSSDSLFGSFEITNSTSYLTDLALDDIFEDIDTSMYDASDISVLAFPTLRGSSAPTSVGEDGLKPLSSCTSNSSLQLCLTDLNDLDHIMEILVRS</sequence>
<keyword evidence="3" id="KW-1185">Reference proteome</keyword>
<dbReference type="InterPro" id="IPR052262">
    <property type="entry name" value="E2F-SERTA_domain_protein"/>
</dbReference>
<feature type="compositionally biased region" description="Polar residues" evidence="1">
    <location>
        <begin position="117"/>
        <end position="126"/>
    </location>
</feature>
<dbReference type="InterPro" id="IPR009263">
    <property type="entry name" value="SERTA_dom"/>
</dbReference>
<organism evidence="3 4">
    <name type="scientific">Chanos chanos</name>
    <name type="common">Milkfish</name>
    <name type="synonym">Mugil chanos</name>
    <dbReference type="NCBI Taxonomy" id="29144"/>
    <lineage>
        <taxon>Eukaryota</taxon>
        <taxon>Metazoa</taxon>
        <taxon>Chordata</taxon>
        <taxon>Craniata</taxon>
        <taxon>Vertebrata</taxon>
        <taxon>Euteleostomi</taxon>
        <taxon>Actinopterygii</taxon>
        <taxon>Neopterygii</taxon>
        <taxon>Teleostei</taxon>
        <taxon>Ostariophysi</taxon>
        <taxon>Gonorynchiformes</taxon>
        <taxon>Chanidae</taxon>
        <taxon>Chanos</taxon>
    </lineage>
</organism>
<evidence type="ECO:0000313" key="4">
    <source>
        <dbReference type="RefSeq" id="XP_030628584.1"/>
    </source>
</evidence>
<reference evidence="4" key="1">
    <citation type="submission" date="2025-08" db="UniProtKB">
        <authorList>
            <consortium name="RefSeq"/>
        </authorList>
    </citation>
    <scope>IDENTIFICATION</scope>
</reference>
<dbReference type="GO" id="GO:0005634">
    <property type="term" value="C:nucleus"/>
    <property type="evidence" value="ECO:0007669"/>
    <property type="project" value="TreeGrafter"/>
</dbReference>
<gene>
    <name evidence="4" type="primary">LOC115810726</name>
</gene>
<feature type="domain" description="SERTA" evidence="2">
    <location>
        <begin position="73"/>
        <end position="120"/>
    </location>
</feature>
<evidence type="ECO:0000313" key="3">
    <source>
        <dbReference type="Proteomes" id="UP000504632"/>
    </source>
</evidence>
<name>A0A6J2V8E9_CHACN</name>
<dbReference type="RefSeq" id="XP_030628584.1">
    <property type="nucleotide sequence ID" value="XM_030772724.1"/>
</dbReference>
<dbReference type="Proteomes" id="UP000504632">
    <property type="component" value="Chromosome 4"/>
</dbReference>
<evidence type="ECO:0000259" key="2">
    <source>
        <dbReference type="PROSITE" id="PS51053"/>
    </source>
</evidence>
<dbReference type="GeneID" id="115810726"/>
<dbReference type="OrthoDB" id="8735401at2759"/>
<accession>A0A6J2V8E9</accession>
<proteinExistence type="predicted"/>
<dbReference type="InParanoid" id="A0A6J2V8E9"/>
<dbReference type="PROSITE" id="PS51053">
    <property type="entry name" value="SERTA"/>
    <property type="match status" value="1"/>
</dbReference>
<dbReference type="Pfam" id="PF06031">
    <property type="entry name" value="SERTA"/>
    <property type="match status" value="1"/>
</dbReference>
<feature type="region of interest" description="Disordered" evidence="1">
    <location>
        <begin position="117"/>
        <end position="137"/>
    </location>
</feature>
<dbReference type="PANTHER" id="PTHR16277">
    <property type="entry name" value="CELL DIVISION CYCLE ASSOCIATED PROTEIN 4/SERTA DOMAIN-CONTAINING PROTEIN 2"/>
    <property type="match status" value="1"/>
</dbReference>
<dbReference type="AlphaFoldDB" id="A0A6J2V8E9"/>
<dbReference type="PANTHER" id="PTHR16277:SF16">
    <property type="entry name" value="SERTA DOMAIN-CONTAINING PROTEIN"/>
    <property type="match status" value="1"/>
</dbReference>
<feature type="region of interest" description="Disordered" evidence="1">
    <location>
        <begin position="167"/>
        <end position="198"/>
    </location>
</feature>